<evidence type="ECO:0000313" key="1">
    <source>
        <dbReference type="EMBL" id="BCE60333.1"/>
    </source>
</evidence>
<dbReference type="EMBL" id="AP023096">
    <property type="protein sequence ID" value="BCE69017.1"/>
    <property type="molecule type" value="Genomic_DNA"/>
</dbReference>
<dbReference type="NCBIfam" id="TIGR04474">
    <property type="entry name" value="tcm_partner"/>
    <property type="match status" value="1"/>
</dbReference>
<evidence type="ECO:0000313" key="2">
    <source>
        <dbReference type="EMBL" id="BCE69017.1"/>
    </source>
</evidence>
<dbReference type="InterPro" id="IPR031009">
    <property type="entry name" value="Tcm_partner"/>
</dbReference>
<reference evidence="2" key="2">
    <citation type="submission" date="2020-05" db="EMBL/GenBank/DDBJ databases">
        <title>Complete genome sequence of Bradyrhizobium diazoefficiens XF6 isolated from soybean nodule.</title>
        <authorList>
            <person name="Noda R."/>
            <person name="Kakizaki K."/>
            <person name="Minamisawa K."/>
        </authorList>
    </citation>
    <scope>NUCLEOTIDE SEQUENCE</scope>
    <source>
        <strain evidence="2">XF6</strain>
    </source>
</reference>
<proteinExistence type="predicted"/>
<sequence length="119" mass="13504">MPVDHEFGGQHTELKLSIIEKYLRAFSSALQNKFSQLWYIDAFAGTGKRTVKVEARGEDLFDAEVPESVEQRRGSAQIAIDIRPPFHRLIFIESKQRYCNALRPPIVASGILRYSNPIG</sequence>
<organism evidence="1">
    <name type="scientific">Bradyrhizobium diazoefficiens</name>
    <dbReference type="NCBI Taxonomy" id="1355477"/>
    <lineage>
        <taxon>Bacteria</taxon>
        <taxon>Pseudomonadati</taxon>
        <taxon>Pseudomonadota</taxon>
        <taxon>Alphaproteobacteria</taxon>
        <taxon>Hyphomicrobiales</taxon>
        <taxon>Nitrobacteraceae</taxon>
        <taxon>Bradyrhizobium</taxon>
    </lineage>
</organism>
<dbReference type="EMBL" id="AP023095">
    <property type="protein sequence ID" value="BCE60333.1"/>
    <property type="molecule type" value="Genomic_DNA"/>
</dbReference>
<evidence type="ECO:0008006" key="3">
    <source>
        <dbReference type="Google" id="ProtNLM"/>
    </source>
</evidence>
<protein>
    <recommendedName>
        <fullName evidence="3">Three-Cys-motif partner protein TcmP</fullName>
    </recommendedName>
</protein>
<dbReference type="AlphaFoldDB" id="A0A810ABH5"/>
<accession>A0A810ABH5</accession>
<reference evidence="1" key="1">
    <citation type="submission" date="2020-05" db="EMBL/GenBank/DDBJ databases">
        <title>Complete genome sequence of Bradyrhizobium diazoefficiens XF5 isolated from soybean nodule.</title>
        <authorList>
            <person name="Noda R."/>
            <person name="Kakizaki K."/>
            <person name="Minamisawa K."/>
        </authorList>
    </citation>
    <scope>NUCLEOTIDE SEQUENCE</scope>
    <source>
        <strain evidence="1">XF5</strain>
    </source>
</reference>
<dbReference type="RefSeq" id="WP_182869512.1">
    <property type="nucleotide sequence ID" value="NZ_AP022638.1"/>
</dbReference>
<gene>
    <name evidence="1" type="ORF">XF5B_78450</name>
    <name evidence="2" type="ORF">XF6B_78160</name>
</gene>
<name>A0A810ABH5_9BRAD</name>